<feature type="signal peptide" evidence="1">
    <location>
        <begin position="1"/>
        <end position="27"/>
    </location>
</feature>
<feature type="chain" id="PRO_5012448109" evidence="1">
    <location>
        <begin position="28"/>
        <end position="411"/>
    </location>
</feature>
<dbReference type="EMBL" id="OBMM01000002">
    <property type="protein sequence ID" value="SOC16652.1"/>
    <property type="molecule type" value="Genomic_DNA"/>
</dbReference>
<keyword evidence="1" id="KW-0732">Signal</keyword>
<protein>
    <submittedName>
        <fullName evidence="2">Uncharacterized protein, PEP-CTERM system associated</fullName>
    </submittedName>
</protein>
<evidence type="ECO:0000256" key="1">
    <source>
        <dbReference type="SAM" id="SignalP"/>
    </source>
</evidence>
<accession>A0A285T5K4</accession>
<dbReference type="Pfam" id="PF10082">
    <property type="entry name" value="BBP2_2"/>
    <property type="match status" value="1"/>
</dbReference>
<dbReference type="Proteomes" id="UP000219068">
    <property type="component" value="Unassembled WGS sequence"/>
</dbReference>
<name>A0A285T5K4_9PROT</name>
<evidence type="ECO:0000313" key="3">
    <source>
        <dbReference type="Proteomes" id="UP000219068"/>
    </source>
</evidence>
<dbReference type="InterPro" id="IPR018759">
    <property type="entry name" value="BBP2_2"/>
</dbReference>
<dbReference type="AlphaFoldDB" id="A0A285T5K4"/>
<reference evidence="2 3" key="1">
    <citation type="submission" date="2017-08" db="EMBL/GenBank/DDBJ databases">
        <authorList>
            <person name="de Groot N.N."/>
        </authorList>
    </citation>
    <scope>NUCLEOTIDE SEQUENCE [LARGE SCALE GENOMIC DNA]</scope>
    <source>
        <strain evidence="2 3">USBA 78</strain>
    </source>
</reference>
<organism evidence="2 3">
    <name type="scientific">Thalassospira xiamenensis</name>
    <dbReference type="NCBI Taxonomy" id="220697"/>
    <lineage>
        <taxon>Bacteria</taxon>
        <taxon>Pseudomonadati</taxon>
        <taxon>Pseudomonadota</taxon>
        <taxon>Alphaproteobacteria</taxon>
        <taxon>Rhodospirillales</taxon>
        <taxon>Thalassospiraceae</taxon>
        <taxon>Thalassospira</taxon>
    </lineage>
</organism>
<sequence>MKKVGFKTVSLCCSLLLVSSFSPMAFAKSEPAQKGRRDAAIQLGLFDLMPALSVTEEFNDNIFLSDSYQKSDTISRVAPVLTLQSNWQRARLRLEALGDAGFYTKSDEDDYLDGEVGVSAGFDIGPAFAVDGDFRIAKGHEDRGGDDIPTGASEPVTYDEKNTEIALRYFAGDVHYRAAMAFRQLDFDDTALTNGDIANNDDRDRLELRLIMRASYQLGLGREAYGETTLNQREYESTPDDQGIFRNSNGYRLLGGMTFDLTDLIKADIGTGWMSQIYEDYRLQNNEGFSLRAAATWNITRMTALDFRAKREIDETTVTGASGIIGESFDAGIEHELRRWLHFRVNGGYQRDRFEGAGRTDRITRFGAGVRYELNRFTDIDGSWRYDQRRSNETGHDYRRNRALLTLRLKM</sequence>
<evidence type="ECO:0000313" key="2">
    <source>
        <dbReference type="EMBL" id="SOC16652.1"/>
    </source>
</evidence>
<gene>
    <name evidence="2" type="ORF">SAMN05428964_102367</name>
</gene>
<proteinExistence type="predicted"/>